<sequence length="161" mass="17839">MDKLIYSLILVLSINFISQAMQVTTSDKSNKEEKSLAVVKAAREGDISLFYQLFSEDIDVNQKDEYGRTALHYATLRGTIAIFHKLANSADIDANVQDNDGVTPLRMAAADRSVLCILALLELNADPYIKDKTGVSAADNAKQEGCTEMVTLFERFKKNDN</sequence>
<dbReference type="Pfam" id="PF12796">
    <property type="entry name" value="Ank_2"/>
    <property type="match status" value="1"/>
</dbReference>
<dbReference type="PANTHER" id="PTHR24198">
    <property type="entry name" value="ANKYRIN REPEAT AND PROTEIN KINASE DOMAIN-CONTAINING PROTEIN"/>
    <property type="match status" value="1"/>
</dbReference>
<proteinExistence type="predicted"/>
<feature type="chain" id="PRO_5004744577" evidence="4">
    <location>
        <begin position="23"/>
        <end position="161"/>
    </location>
</feature>
<dbReference type="AlphaFoldDB" id="V6DJY4"/>
<evidence type="ECO:0000256" key="4">
    <source>
        <dbReference type="SAM" id="SignalP"/>
    </source>
</evidence>
<dbReference type="OrthoDB" id="198309at2"/>
<evidence type="ECO:0000313" key="5">
    <source>
        <dbReference type="EMBL" id="CDK30826.1"/>
    </source>
</evidence>
<accession>V6DJY4</accession>
<dbReference type="InterPro" id="IPR036770">
    <property type="entry name" value="Ankyrin_rpt-contain_sf"/>
</dbReference>
<keyword evidence="2 3" id="KW-0040">ANK repeat</keyword>
<dbReference type="STRING" id="673862.BABL1_gene_189"/>
<dbReference type="EMBL" id="HG793133">
    <property type="protein sequence ID" value="CDK30826.1"/>
    <property type="molecule type" value="Genomic_DNA"/>
</dbReference>
<dbReference type="InterPro" id="IPR002110">
    <property type="entry name" value="Ankyrin_rpt"/>
</dbReference>
<organism evidence="5 6">
    <name type="scientific">Candidatus Babela massiliensis</name>
    <dbReference type="NCBI Taxonomy" id="673862"/>
    <lineage>
        <taxon>Bacteria</taxon>
        <taxon>Candidatus Babelota</taxon>
        <taxon>Candidatus Babeliae</taxon>
        <taxon>Candidatus Babeliales</taxon>
        <taxon>Candidatus Babeliaceae</taxon>
        <taxon>Candidatus Babela</taxon>
    </lineage>
</organism>
<keyword evidence="1" id="KW-0677">Repeat</keyword>
<feature type="repeat" description="ANK" evidence="3">
    <location>
        <begin position="100"/>
        <end position="132"/>
    </location>
</feature>
<dbReference type="SUPFAM" id="SSF48403">
    <property type="entry name" value="Ankyrin repeat"/>
    <property type="match status" value="1"/>
</dbReference>
<evidence type="ECO:0000313" key="6">
    <source>
        <dbReference type="Proteomes" id="UP000018769"/>
    </source>
</evidence>
<gene>
    <name evidence="5" type="ORF">BABL1_gene_189</name>
</gene>
<dbReference type="eggNOG" id="COG0666">
    <property type="taxonomic scope" value="Bacteria"/>
</dbReference>
<evidence type="ECO:0000256" key="1">
    <source>
        <dbReference type="ARBA" id="ARBA00022737"/>
    </source>
</evidence>
<reference evidence="5 6" key="1">
    <citation type="journal article" date="2015" name="Biol. Direct">
        <title>Babela massiliensis, a representative of a widespread bacterial phylum with unusual adaptations to parasitism in amoebae.</title>
        <authorList>
            <person name="Pagnier I."/>
            <person name="Yutin N."/>
            <person name="Croce O."/>
            <person name="Makarova K.S."/>
            <person name="Wolf Y.I."/>
            <person name="Benamar S."/>
            <person name="Raoult D."/>
            <person name="Koonin E.V."/>
            <person name="La Scola B."/>
        </authorList>
    </citation>
    <scope>NUCLEOTIDE SEQUENCE [LARGE SCALE GENOMIC DNA]</scope>
    <source>
        <strain evidence="6">BABL1</strain>
    </source>
</reference>
<dbReference type="SMART" id="SM00248">
    <property type="entry name" value="ANK"/>
    <property type="match status" value="3"/>
</dbReference>
<evidence type="ECO:0000256" key="2">
    <source>
        <dbReference type="ARBA" id="ARBA00023043"/>
    </source>
</evidence>
<name>V6DJY4_9BACT</name>
<keyword evidence="4" id="KW-0732">Signal</keyword>
<protein>
    <submittedName>
        <fullName evidence="5">Ankyrin repeats containing protein</fullName>
    </submittedName>
</protein>
<keyword evidence="6" id="KW-1185">Reference proteome</keyword>
<dbReference type="KEGG" id="dpb:BABL1_gene_189"/>
<dbReference type="PANTHER" id="PTHR24198:SF165">
    <property type="entry name" value="ANKYRIN REPEAT-CONTAINING PROTEIN-RELATED"/>
    <property type="match status" value="1"/>
</dbReference>
<dbReference type="RefSeq" id="WP_023792566.1">
    <property type="nucleotide sequence ID" value="NC_023003.1"/>
</dbReference>
<feature type="signal peptide" evidence="4">
    <location>
        <begin position="1"/>
        <end position="22"/>
    </location>
</feature>
<dbReference type="Gene3D" id="1.25.40.20">
    <property type="entry name" value="Ankyrin repeat-containing domain"/>
    <property type="match status" value="2"/>
</dbReference>
<evidence type="ECO:0000256" key="3">
    <source>
        <dbReference type="PROSITE-ProRule" id="PRU00023"/>
    </source>
</evidence>
<dbReference type="PROSITE" id="PS50088">
    <property type="entry name" value="ANK_REPEAT"/>
    <property type="match status" value="1"/>
</dbReference>
<dbReference type="HOGENOM" id="CLU_1674681_0_0_7"/>
<dbReference type="Proteomes" id="UP000018769">
    <property type="component" value="Chromosome I"/>
</dbReference>